<comment type="caution">
    <text evidence="2">The sequence shown here is derived from an EMBL/GenBank/DDBJ whole genome shotgun (WGS) entry which is preliminary data.</text>
</comment>
<gene>
    <name evidence="2" type="ORF">WMW72_27540</name>
</gene>
<dbReference type="Pfam" id="PF13649">
    <property type="entry name" value="Methyltransf_25"/>
    <property type="match status" value="1"/>
</dbReference>
<evidence type="ECO:0000313" key="3">
    <source>
        <dbReference type="Proteomes" id="UP001469365"/>
    </source>
</evidence>
<dbReference type="CDD" id="cd02440">
    <property type="entry name" value="AdoMet_MTases"/>
    <property type="match status" value="1"/>
</dbReference>
<sequence length="105" mass="11552">MQLKDISRYWTSSSAGYNKVVQTQVRSRKTVQLWKSLLLEGLGTKRSQRVLDVGTGPGFFSLLLSEMGHHPTAVDASPGMVETAARNFLEAGLDIPVYEGDARRA</sequence>
<dbReference type="Gene3D" id="3.40.50.150">
    <property type="entry name" value="Vaccinia Virus protein VP39"/>
    <property type="match status" value="1"/>
</dbReference>
<dbReference type="GO" id="GO:0008168">
    <property type="term" value="F:methyltransferase activity"/>
    <property type="evidence" value="ECO:0007669"/>
    <property type="project" value="UniProtKB-KW"/>
</dbReference>
<dbReference type="InterPro" id="IPR041698">
    <property type="entry name" value="Methyltransf_25"/>
</dbReference>
<reference evidence="2 3" key="1">
    <citation type="submission" date="2024-04" db="EMBL/GenBank/DDBJ databases">
        <title>draft genome sequnece of Paenibacillus filicis.</title>
        <authorList>
            <person name="Kim D.-U."/>
        </authorList>
    </citation>
    <scope>NUCLEOTIDE SEQUENCE [LARGE SCALE GENOMIC DNA]</scope>
    <source>
        <strain evidence="2 3">KACC14197</strain>
    </source>
</reference>
<dbReference type="GO" id="GO:0032259">
    <property type="term" value="P:methylation"/>
    <property type="evidence" value="ECO:0007669"/>
    <property type="project" value="UniProtKB-KW"/>
</dbReference>
<keyword evidence="2" id="KW-0808">Transferase</keyword>
<proteinExistence type="predicted"/>
<dbReference type="SUPFAM" id="SSF53335">
    <property type="entry name" value="S-adenosyl-L-methionine-dependent methyltransferases"/>
    <property type="match status" value="1"/>
</dbReference>
<feature type="domain" description="Methyltransferase" evidence="1">
    <location>
        <begin position="50"/>
        <end position="104"/>
    </location>
</feature>
<name>A0ABU9DS28_9BACL</name>
<dbReference type="InterPro" id="IPR029063">
    <property type="entry name" value="SAM-dependent_MTases_sf"/>
</dbReference>
<evidence type="ECO:0000259" key="1">
    <source>
        <dbReference type="Pfam" id="PF13649"/>
    </source>
</evidence>
<dbReference type="EMBL" id="JBBPCC010000022">
    <property type="protein sequence ID" value="MEK8131665.1"/>
    <property type="molecule type" value="Genomic_DNA"/>
</dbReference>
<organism evidence="2 3">
    <name type="scientific">Paenibacillus filicis</name>
    <dbReference type="NCBI Taxonomy" id="669464"/>
    <lineage>
        <taxon>Bacteria</taxon>
        <taxon>Bacillati</taxon>
        <taxon>Bacillota</taxon>
        <taxon>Bacilli</taxon>
        <taxon>Bacillales</taxon>
        <taxon>Paenibacillaceae</taxon>
        <taxon>Paenibacillus</taxon>
    </lineage>
</organism>
<keyword evidence="3" id="KW-1185">Reference proteome</keyword>
<dbReference type="Proteomes" id="UP001469365">
    <property type="component" value="Unassembled WGS sequence"/>
</dbReference>
<evidence type="ECO:0000313" key="2">
    <source>
        <dbReference type="EMBL" id="MEK8131665.1"/>
    </source>
</evidence>
<protein>
    <submittedName>
        <fullName evidence="2">Methyltransferase domain-containing protein</fullName>
    </submittedName>
</protein>
<keyword evidence="2" id="KW-0489">Methyltransferase</keyword>
<accession>A0ABU9DS28</accession>
<dbReference type="RefSeq" id="WP_341418796.1">
    <property type="nucleotide sequence ID" value="NZ_JBBPCC010000022.1"/>
</dbReference>